<dbReference type="EMBL" id="KK107459">
    <property type="protein sequence ID" value="EZA50350.1"/>
    <property type="molecule type" value="Genomic_DNA"/>
</dbReference>
<dbReference type="AlphaFoldDB" id="A0A026W2N9"/>
<sequence>MHCDVKTLCNGSCMNQYFTPSVFLYTVARMSVSRVITRTFCSSPAVQQLVKPPIQVFGLEGRYATALFSAASKQKVLDAVEKDLVNFQALLKTDAKLAGFIKDPSIKRKDKAEAFKTIGSKVSMNPATANLLTLLAENGRLAKVNQVINLYKLIMAANRGEVVCEVVTAKPLDADTKNQLESALKGFLKKGQTILLTTKVDPSIIGGMVVSIGDKYVDMSIASKVKKYTDIIQAAA</sequence>
<evidence type="ECO:0000313" key="10">
    <source>
        <dbReference type="Proteomes" id="UP000053097"/>
    </source>
</evidence>
<dbReference type="HAMAP" id="MF_01416">
    <property type="entry name" value="ATP_synth_delta_bact"/>
    <property type="match status" value="1"/>
</dbReference>
<dbReference type="InterPro" id="IPR000711">
    <property type="entry name" value="ATPase_OSCP/dsu"/>
</dbReference>
<evidence type="ECO:0000256" key="3">
    <source>
        <dbReference type="ARBA" id="ARBA00022448"/>
    </source>
</evidence>
<evidence type="ECO:0000256" key="2">
    <source>
        <dbReference type="ARBA" id="ARBA00007046"/>
    </source>
</evidence>
<dbReference type="OMA" id="MVDNIQD"/>
<evidence type="ECO:0000256" key="1">
    <source>
        <dbReference type="ARBA" id="ARBA00004370"/>
    </source>
</evidence>
<accession>A0A026W2N9</accession>
<proteinExistence type="inferred from homology"/>
<dbReference type="PRINTS" id="PR00125">
    <property type="entry name" value="ATPASEDELTA"/>
</dbReference>
<dbReference type="Pfam" id="PF00213">
    <property type="entry name" value="OSCP"/>
    <property type="match status" value="1"/>
</dbReference>
<evidence type="ECO:0000256" key="6">
    <source>
        <dbReference type="ARBA" id="ARBA00023136"/>
    </source>
</evidence>
<keyword evidence="3" id="KW-0813">Transport</keyword>
<keyword evidence="5" id="KW-0406">Ion transport</keyword>
<comment type="similarity">
    <text evidence="2">Belongs to the ATPase delta chain family.</text>
</comment>
<dbReference type="PANTHER" id="PTHR11910">
    <property type="entry name" value="ATP SYNTHASE DELTA CHAIN"/>
    <property type="match status" value="1"/>
</dbReference>
<reference evidence="9 10" key="1">
    <citation type="journal article" date="2014" name="Curr. Biol.">
        <title>The genome of the clonal raider ant Cerapachys biroi.</title>
        <authorList>
            <person name="Oxley P.R."/>
            <person name="Ji L."/>
            <person name="Fetter-Pruneda I."/>
            <person name="McKenzie S.K."/>
            <person name="Li C."/>
            <person name="Hu H."/>
            <person name="Zhang G."/>
            <person name="Kronauer D.J."/>
        </authorList>
    </citation>
    <scope>NUCLEOTIDE SEQUENCE [LARGE SCALE GENOMIC DNA]</scope>
</reference>
<dbReference type="SUPFAM" id="SSF47928">
    <property type="entry name" value="N-terminal domain of the delta subunit of the F1F0-ATP synthase"/>
    <property type="match status" value="1"/>
</dbReference>
<name>A0A026W2N9_OOCBI</name>
<evidence type="ECO:0000313" key="9">
    <source>
        <dbReference type="EMBL" id="EZA50350.1"/>
    </source>
</evidence>
<evidence type="ECO:0000256" key="4">
    <source>
        <dbReference type="ARBA" id="ARBA00022781"/>
    </source>
</evidence>
<dbReference type="OrthoDB" id="1262810at2759"/>
<gene>
    <name evidence="9" type="ORF">X777_11161</name>
</gene>
<dbReference type="Gene3D" id="1.10.520.20">
    <property type="entry name" value="N-terminal domain of the delta subunit of the F1F0-ATP synthase"/>
    <property type="match status" value="1"/>
</dbReference>
<evidence type="ECO:0000256" key="7">
    <source>
        <dbReference type="ARBA" id="ARBA00023310"/>
    </source>
</evidence>
<dbReference type="Proteomes" id="UP000053097">
    <property type="component" value="Unassembled WGS sequence"/>
</dbReference>
<keyword evidence="7" id="KW-0066">ATP synthesis</keyword>
<keyword evidence="4" id="KW-0375">Hydrogen ion transport</keyword>
<dbReference type="NCBIfam" id="TIGR01145">
    <property type="entry name" value="ATP_synt_delta"/>
    <property type="match status" value="1"/>
</dbReference>
<evidence type="ECO:0000256" key="5">
    <source>
        <dbReference type="ARBA" id="ARBA00023065"/>
    </source>
</evidence>
<keyword evidence="10" id="KW-1185">Reference proteome</keyword>
<protein>
    <recommendedName>
        <fullName evidence="8">Oligomycin sensitivity conferral protein</fullName>
    </recommendedName>
</protein>
<keyword evidence="6" id="KW-0472">Membrane</keyword>
<dbReference type="GO" id="GO:0016020">
    <property type="term" value="C:membrane"/>
    <property type="evidence" value="ECO:0007669"/>
    <property type="project" value="UniProtKB-SubCell"/>
</dbReference>
<dbReference type="STRING" id="2015173.A0A026W2N9"/>
<comment type="subcellular location">
    <subcellularLocation>
        <location evidence="1">Membrane</location>
    </subcellularLocation>
</comment>
<evidence type="ECO:0000256" key="8">
    <source>
        <dbReference type="ARBA" id="ARBA00033369"/>
    </source>
</evidence>
<dbReference type="InterPro" id="IPR026015">
    <property type="entry name" value="ATP_synth_OSCP/delta_N_sf"/>
</dbReference>
<organism evidence="9 10">
    <name type="scientific">Ooceraea biroi</name>
    <name type="common">Clonal raider ant</name>
    <name type="synonym">Cerapachys biroi</name>
    <dbReference type="NCBI Taxonomy" id="2015173"/>
    <lineage>
        <taxon>Eukaryota</taxon>
        <taxon>Metazoa</taxon>
        <taxon>Ecdysozoa</taxon>
        <taxon>Arthropoda</taxon>
        <taxon>Hexapoda</taxon>
        <taxon>Insecta</taxon>
        <taxon>Pterygota</taxon>
        <taxon>Neoptera</taxon>
        <taxon>Endopterygota</taxon>
        <taxon>Hymenoptera</taxon>
        <taxon>Apocrita</taxon>
        <taxon>Aculeata</taxon>
        <taxon>Formicoidea</taxon>
        <taxon>Formicidae</taxon>
        <taxon>Dorylinae</taxon>
        <taxon>Ooceraea</taxon>
    </lineage>
</organism>
<dbReference type="GO" id="GO:0046933">
    <property type="term" value="F:proton-transporting ATP synthase activity, rotational mechanism"/>
    <property type="evidence" value="ECO:0007669"/>
    <property type="project" value="InterPro"/>
</dbReference>